<keyword evidence="3" id="KW-1185">Reference proteome</keyword>
<protein>
    <recommendedName>
        <fullName evidence="1">Aspartyl/glutamyl-tRNA(Asn/Gln) amidotransferase subunit C</fullName>
        <shortName evidence="1">Asp/Glu-ADT subunit C</shortName>
        <ecNumber evidence="1">6.3.5.-</ecNumber>
    </recommendedName>
</protein>
<dbReference type="GO" id="GO:0006412">
    <property type="term" value="P:translation"/>
    <property type="evidence" value="ECO:0007669"/>
    <property type="project" value="UniProtKB-UniRule"/>
</dbReference>
<dbReference type="Proteomes" id="UP000257039">
    <property type="component" value="Unassembled WGS sequence"/>
</dbReference>
<keyword evidence="1" id="KW-0547">Nucleotide-binding</keyword>
<comment type="catalytic activity">
    <reaction evidence="1">
        <text>L-glutamyl-tRNA(Gln) + L-glutamine + ATP + H2O = L-glutaminyl-tRNA(Gln) + L-glutamate + ADP + phosphate + H(+)</text>
        <dbReference type="Rhea" id="RHEA:17521"/>
        <dbReference type="Rhea" id="RHEA-COMP:9681"/>
        <dbReference type="Rhea" id="RHEA-COMP:9684"/>
        <dbReference type="ChEBI" id="CHEBI:15377"/>
        <dbReference type="ChEBI" id="CHEBI:15378"/>
        <dbReference type="ChEBI" id="CHEBI:29985"/>
        <dbReference type="ChEBI" id="CHEBI:30616"/>
        <dbReference type="ChEBI" id="CHEBI:43474"/>
        <dbReference type="ChEBI" id="CHEBI:58359"/>
        <dbReference type="ChEBI" id="CHEBI:78520"/>
        <dbReference type="ChEBI" id="CHEBI:78521"/>
        <dbReference type="ChEBI" id="CHEBI:456216"/>
    </reaction>
</comment>
<dbReference type="Pfam" id="PF02686">
    <property type="entry name" value="GatC"/>
    <property type="match status" value="1"/>
</dbReference>
<dbReference type="Gene3D" id="1.10.20.60">
    <property type="entry name" value="Glu-tRNAGln amidotransferase C subunit, N-terminal domain"/>
    <property type="match status" value="1"/>
</dbReference>
<dbReference type="AlphaFoldDB" id="A0A4V1IN86"/>
<dbReference type="GO" id="GO:0050566">
    <property type="term" value="F:asparaginyl-tRNA synthase (glutamine-hydrolyzing) activity"/>
    <property type="evidence" value="ECO:0007669"/>
    <property type="project" value="RHEA"/>
</dbReference>
<comment type="catalytic activity">
    <reaction evidence="1">
        <text>L-aspartyl-tRNA(Asn) + L-glutamine + ATP + H2O = L-asparaginyl-tRNA(Asn) + L-glutamate + ADP + phosphate + 2 H(+)</text>
        <dbReference type="Rhea" id="RHEA:14513"/>
        <dbReference type="Rhea" id="RHEA-COMP:9674"/>
        <dbReference type="Rhea" id="RHEA-COMP:9677"/>
        <dbReference type="ChEBI" id="CHEBI:15377"/>
        <dbReference type="ChEBI" id="CHEBI:15378"/>
        <dbReference type="ChEBI" id="CHEBI:29985"/>
        <dbReference type="ChEBI" id="CHEBI:30616"/>
        <dbReference type="ChEBI" id="CHEBI:43474"/>
        <dbReference type="ChEBI" id="CHEBI:58359"/>
        <dbReference type="ChEBI" id="CHEBI:78515"/>
        <dbReference type="ChEBI" id="CHEBI:78516"/>
        <dbReference type="ChEBI" id="CHEBI:456216"/>
    </reaction>
</comment>
<dbReference type="PANTHER" id="PTHR15004">
    <property type="entry name" value="GLUTAMYL-TRNA(GLN) AMIDOTRANSFERASE SUBUNIT C, MITOCHONDRIAL"/>
    <property type="match status" value="1"/>
</dbReference>
<dbReference type="EMBL" id="NDXW01000001">
    <property type="protein sequence ID" value="RDH42861.1"/>
    <property type="molecule type" value="Genomic_DNA"/>
</dbReference>
<dbReference type="HAMAP" id="MF_00122">
    <property type="entry name" value="GatC"/>
    <property type="match status" value="1"/>
</dbReference>
<reference evidence="2 3" key="1">
    <citation type="submission" date="2017-04" db="EMBL/GenBank/DDBJ databases">
        <title>Draft genome sequence of Zooshikella ganghwensis VG4 isolated from Red Sea sediments.</title>
        <authorList>
            <person name="Rehman Z."/>
            <person name="Alam I."/>
            <person name="Kamau A."/>
            <person name="Bajic V."/>
            <person name="Leiknes T."/>
        </authorList>
    </citation>
    <scope>NUCLEOTIDE SEQUENCE [LARGE SCALE GENOMIC DNA]</scope>
    <source>
        <strain evidence="2 3">VG4</strain>
    </source>
</reference>
<comment type="similarity">
    <text evidence="1">Belongs to the GatC family.</text>
</comment>
<dbReference type="EC" id="6.3.5.-" evidence="1"/>
<dbReference type="RefSeq" id="WP_027707860.1">
    <property type="nucleotide sequence ID" value="NZ_JAEVHG010000002.1"/>
</dbReference>
<proteinExistence type="inferred from homology"/>
<keyword evidence="2" id="KW-0808">Transferase</keyword>
<dbReference type="GO" id="GO:0050567">
    <property type="term" value="F:glutaminyl-tRNA synthase (glutamine-hydrolyzing) activity"/>
    <property type="evidence" value="ECO:0007669"/>
    <property type="project" value="UniProtKB-UniRule"/>
</dbReference>
<comment type="subunit">
    <text evidence="1">Heterotrimer of A, B and C subunits.</text>
</comment>
<dbReference type="GO" id="GO:0006450">
    <property type="term" value="P:regulation of translational fidelity"/>
    <property type="evidence" value="ECO:0007669"/>
    <property type="project" value="InterPro"/>
</dbReference>
<dbReference type="PANTHER" id="PTHR15004:SF0">
    <property type="entry name" value="GLUTAMYL-TRNA(GLN) AMIDOTRANSFERASE SUBUNIT C, MITOCHONDRIAL"/>
    <property type="match status" value="1"/>
</dbReference>
<dbReference type="InterPro" id="IPR003837">
    <property type="entry name" value="GatC"/>
</dbReference>
<keyword evidence="1" id="KW-0436">Ligase</keyword>
<comment type="function">
    <text evidence="1">Allows the formation of correctly charged Asn-tRNA(Asn) or Gln-tRNA(Gln) through the transamidation of misacylated Asp-tRNA(Asn) or Glu-tRNA(Gln) in organisms which lack either or both of asparaginyl-tRNA or glutaminyl-tRNA synthetases. The reaction takes place in the presence of glutamine and ATP through an activated phospho-Asp-tRNA(Asn) or phospho-Glu-tRNA(Gln).</text>
</comment>
<dbReference type="GO" id="GO:0005524">
    <property type="term" value="F:ATP binding"/>
    <property type="evidence" value="ECO:0007669"/>
    <property type="project" value="UniProtKB-KW"/>
</dbReference>
<dbReference type="GO" id="GO:0016740">
    <property type="term" value="F:transferase activity"/>
    <property type="evidence" value="ECO:0007669"/>
    <property type="project" value="UniProtKB-KW"/>
</dbReference>
<gene>
    <name evidence="1" type="primary">gatC</name>
    <name evidence="2" type="ORF">B9G39_05020</name>
</gene>
<comment type="caution">
    <text evidence="2">The sequence shown here is derived from an EMBL/GenBank/DDBJ whole genome shotgun (WGS) entry which is preliminary data.</text>
</comment>
<evidence type="ECO:0000256" key="1">
    <source>
        <dbReference type="HAMAP-Rule" id="MF_00122"/>
    </source>
</evidence>
<keyword evidence="1" id="KW-0648">Protein biosynthesis</keyword>
<dbReference type="GO" id="GO:0070681">
    <property type="term" value="P:glutaminyl-tRNAGln biosynthesis via transamidation"/>
    <property type="evidence" value="ECO:0007669"/>
    <property type="project" value="TreeGrafter"/>
</dbReference>
<evidence type="ECO:0000313" key="2">
    <source>
        <dbReference type="EMBL" id="RDH42861.1"/>
    </source>
</evidence>
<dbReference type="SUPFAM" id="SSF141000">
    <property type="entry name" value="Glu-tRNAGln amidotransferase C subunit"/>
    <property type="match status" value="1"/>
</dbReference>
<organism evidence="2 3">
    <name type="scientific">Zooshikella ganghwensis</name>
    <dbReference type="NCBI Taxonomy" id="202772"/>
    <lineage>
        <taxon>Bacteria</taxon>
        <taxon>Pseudomonadati</taxon>
        <taxon>Pseudomonadota</taxon>
        <taxon>Gammaproteobacteria</taxon>
        <taxon>Oceanospirillales</taxon>
        <taxon>Zooshikellaceae</taxon>
        <taxon>Zooshikella</taxon>
    </lineage>
</organism>
<evidence type="ECO:0000313" key="3">
    <source>
        <dbReference type="Proteomes" id="UP000257039"/>
    </source>
</evidence>
<dbReference type="InterPro" id="IPR036113">
    <property type="entry name" value="Asp/Glu-ADT_sf_sub_c"/>
</dbReference>
<dbReference type="NCBIfam" id="TIGR00135">
    <property type="entry name" value="gatC"/>
    <property type="match status" value="1"/>
</dbReference>
<sequence>MALDRSDVEGIAHLARIAINEQDIENTTATLKDILHMVDQMQAVNTDNIEPLAHPLELVQRLRSDEVTETNQRDHFQQLAPQTENGLYLVPKVIE</sequence>
<keyword evidence="1" id="KW-0067">ATP-binding</keyword>
<name>A0A4V1IN86_9GAMM</name>
<accession>A0A4V1IN86</accession>